<feature type="transmembrane region" description="Helical" evidence="6">
    <location>
        <begin position="51"/>
        <end position="69"/>
    </location>
</feature>
<dbReference type="Gene3D" id="1.20.1260.100">
    <property type="entry name" value="TspO/MBR protein"/>
    <property type="match status" value="1"/>
</dbReference>
<comment type="similarity">
    <text evidence="2">Belongs to the TspO/BZRP family.</text>
</comment>
<feature type="transmembrane region" description="Helical" evidence="6">
    <location>
        <begin position="109"/>
        <end position="128"/>
    </location>
</feature>
<dbReference type="PANTHER" id="PTHR10057">
    <property type="entry name" value="PERIPHERAL-TYPE BENZODIAZEPINE RECEPTOR"/>
    <property type="match status" value="1"/>
</dbReference>
<evidence type="ECO:0000256" key="5">
    <source>
        <dbReference type="ARBA" id="ARBA00023136"/>
    </source>
</evidence>
<protein>
    <submittedName>
        <fullName evidence="7">Tryptophan-rich protein TspO</fullName>
    </submittedName>
</protein>
<keyword evidence="5 6" id="KW-0472">Membrane</keyword>
<keyword evidence="3 6" id="KW-0812">Transmembrane</keyword>
<reference evidence="7" key="1">
    <citation type="submission" date="2022-03" db="EMBL/GenBank/DDBJ databases">
        <authorList>
            <person name="Brunel B."/>
        </authorList>
    </citation>
    <scope>NUCLEOTIDE SEQUENCE</scope>
    <source>
        <strain evidence="7">STM4922sample</strain>
    </source>
</reference>
<feature type="transmembrane region" description="Helical" evidence="6">
    <location>
        <begin position="135"/>
        <end position="153"/>
    </location>
</feature>
<evidence type="ECO:0000256" key="1">
    <source>
        <dbReference type="ARBA" id="ARBA00004141"/>
    </source>
</evidence>
<dbReference type="RefSeq" id="WP_254023600.1">
    <property type="nucleotide sequence ID" value="NZ_CAKXZS010000006.1"/>
</dbReference>
<keyword evidence="4 6" id="KW-1133">Transmembrane helix</keyword>
<dbReference type="InterPro" id="IPR004307">
    <property type="entry name" value="TspO_MBR"/>
</dbReference>
<evidence type="ECO:0000256" key="3">
    <source>
        <dbReference type="ARBA" id="ARBA00022692"/>
    </source>
</evidence>
<dbReference type="InterPro" id="IPR038330">
    <property type="entry name" value="TspO/MBR-related_sf"/>
</dbReference>
<proteinExistence type="inferred from homology"/>
<gene>
    <name evidence="7" type="primary">crtK</name>
    <name evidence="7" type="ORF">MES4922_140068</name>
</gene>
<comment type="caution">
    <text evidence="7">The sequence shown here is derived from an EMBL/GenBank/DDBJ whole genome shotgun (WGS) entry which is preliminary data.</text>
</comment>
<evidence type="ECO:0000256" key="6">
    <source>
        <dbReference type="SAM" id="Phobius"/>
    </source>
</evidence>
<dbReference type="PIRSF" id="PIRSF005859">
    <property type="entry name" value="PBR"/>
    <property type="match status" value="1"/>
</dbReference>
<comment type="subcellular location">
    <subcellularLocation>
        <location evidence="1">Membrane</location>
        <topology evidence="1">Multi-pass membrane protein</topology>
    </subcellularLocation>
</comment>
<organism evidence="7 8">
    <name type="scientific">Mesorhizobium ventifaucium</name>
    <dbReference type="NCBI Taxonomy" id="666020"/>
    <lineage>
        <taxon>Bacteria</taxon>
        <taxon>Pseudomonadati</taxon>
        <taxon>Pseudomonadota</taxon>
        <taxon>Alphaproteobacteria</taxon>
        <taxon>Hyphomicrobiales</taxon>
        <taxon>Phyllobacteriaceae</taxon>
        <taxon>Mesorhizobium</taxon>
    </lineage>
</organism>
<feature type="transmembrane region" description="Helical" evidence="6">
    <location>
        <begin position="81"/>
        <end position="103"/>
    </location>
</feature>
<name>A0ABM9DHB1_9HYPH</name>
<evidence type="ECO:0000256" key="4">
    <source>
        <dbReference type="ARBA" id="ARBA00022989"/>
    </source>
</evidence>
<dbReference type="Proteomes" id="UP001152604">
    <property type="component" value="Unassembled WGS sequence"/>
</dbReference>
<evidence type="ECO:0000313" key="8">
    <source>
        <dbReference type="Proteomes" id="UP001152604"/>
    </source>
</evidence>
<dbReference type="CDD" id="cd15904">
    <property type="entry name" value="TSPO_MBR"/>
    <property type="match status" value="1"/>
</dbReference>
<sequence>MINPGTSTLLLILAAIVPVAAAAIAGNLATIPNVPTWYAHLTKPSFNPPNWVFAPVWTTLYLMMAYAFYRVLKANADWISFAVAIFLIQITLNAAWSWVFFSFHSPRGGLVVITLLWLAIVLTILAFWQIDPTASMLLWTYLLWVSFAAALNWEIDRLN</sequence>
<dbReference type="EMBL" id="CAKXZS010000006">
    <property type="protein sequence ID" value="CAH2395979.1"/>
    <property type="molecule type" value="Genomic_DNA"/>
</dbReference>
<accession>A0ABM9DHB1</accession>
<dbReference type="PANTHER" id="PTHR10057:SF0">
    <property type="entry name" value="TRANSLOCATOR PROTEIN"/>
    <property type="match status" value="1"/>
</dbReference>
<keyword evidence="8" id="KW-1185">Reference proteome</keyword>
<evidence type="ECO:0000313" key="7">
    <source>
        <dbReference type="EMBL" id="CAH2395979.1"/>
    </source>
</evidence>
<evidence type="ECO:0000256" key="2">
    <source>
        <dbReference type="ARBA" id="ARBA00007524"/>
    </source>
</evidence>
<dbReference type="Pfam" id="PF03073">
    <property type="entry name" value="TspO_MBR"/>
    <property type="match status" value="1"/>
</dbReference>